<organism evidence="10 11">
    <name type="scientific">Paenibacillus sophorae</name>
    <dbReference type="NCBI Taxonomy" id="1333845"/>
    <lineage>
        <taxon>Bacteria</taxon>
        <taxon>Bacillati</taxon>
        <taxon>Bacillota</taxon>
        <taxon>Bacilli</taxon>
        <taxon>Bacillales</taxon>
        <taxon>Paenibacillaceae</taxon>
        <taxon>Paenibacillus</taxon>
    </lineage>
</organism>
<dbReference type="PANTHER" id="PTHR30572">
    <property type="entry name" value="MEMBRANE COMPONENT OF TRANSPORTER-RELATED"/>
    <property type="match status" value="1"/>
</dbReference>
<keyword evidence="2" id="KW-1003">Cell membrane</keyword>
<feature type="transmembrane region" description="Helical" evidence="7">
    <location>
        <begin position="359"/>
        <end position="380"/>
    </location>
</feature>
<dbReference type="AlphaFoldDB" id="A0A1H8M8Y3"/>
<proteinExistence type="inferred from homology"/>
<feature type="domain" description="ABC3 transporter permease C-terminal" evidence="8">
    <location>
        <begin position="720"/>
        <end position="826"/>
    </location>
</feature>
<comment type="similarity">
    <text evidence="6">Belongs to the ABC-4 integral membrane protein family.</text>
</comment>
<evidence type="ECO:0000259" key="8">
    <source>
        <dbReference type="Pfam" id="PF02687"/>
    </source>
</evidence>
<feature type="transmembrane region" description="Helical" evidence="7">
    <location>
        <begin position="267"/>
        <end position="285"/>
    </location>
</feature>
<sequence>MIRTNNRKTISHLAKKSLKANRPRNLTIICAIVLTTLLITAVFTMALSINKSMERARMQTTGGDYHGSFKYLNPAELEKLKIHPSIKEYGVSLRAGDISTPIFKNKRVEVLRIDDNYVKHSFIHFIEGGLPTREDEIVLNTWELDLLGAKHQLGQVVKLDIDIGDNEVISQDFKVSGYYEADKNLAMSGLAFVSEAFTNKNISRIDPDISEAKGSYVNTSQLLVLFNNSFDIEKKLKEILTDTGLDVEYGVNPAYTSVTLFENLMNIVPYAVVILITMLSGYLLINNIFYISVVRDVKFYGLLKTIGTTPRQLKRIISIQARRLYLISLPFGLGGGYLLGCLVTPIANSFSSSSANTTYSASPWIFAGAAAFSYITVWIASSKPGRMASRISPVEAVKFAGISNVGKKKSKKSKRGAKLHNMALSNLFRSKKKLVLMLSSLSLSIVLFSTIYTVISSLDVNKYLGSFISGDFVVQNEVLVSITGTRNGDPYKLSPEFCGKLGEINGVKSVDQVYYRRESFPLNNNIRAILEPLAATSKPDPSVPWTLNEGKIPIKVYGIGSGWYDLVHKDVVEGHFDKQKFSSGNYVLITEAITPDDSNPVTYYHPGDKISYHDLGKSYEVMAVLKQYALYAATTKGYPVNGYNAFLPASELQKELPKGSEPSMIVSATLHADPGKLDAVEQAARTLTDATDELTLKSREDYKAELGGFIRIFQTIGYGLSIVIALIGILNYVNTVLTGVISRRNEIAVLESIGMTKKQLKRMLIYEGLYNVLFTVLLTSTLGLLLTYNISKSITDVLAFTVFRMSWLPFILPVPVLLIIAYTVTLRAYKTLSQATIVERLRETE</sequence>
<dbReference type="GO" id="GO:0005886">
    <property type="term" value="C:plasma membrane"/>
    <property type="evidence" value="ECO:0007669"/>
    <property type="project" value="UniProtKB-SubCell"/>
</dbReference>
<dbReference type="RefSeq" id="WP_036605275.1">
    <property type="nucleotide sequence ID" value="NZ_CP076607.1"/>
</dbReference>
<dbReference type="Proteomes" id="UP000198809">
    <property type="component" value="Unassembled WGS sequence"/>
</dbReference>
<evidence type="ECO:0000313" key="9">
    <source>
        <dbReference type="EMBL" id="QWU17719.1"/>
    </source>
</evidence>
<feature type="transmembrane region" description="Helical" evidence="7">
    <location>
        <begin position="324"/>
        <end position="347"/>
    </location>
</feature>
<keyword evidence="3 7" id="KW-0812">Transmembrane</keyword>
<evidence type="ECO:0000256" key="7">
    <source>
        <dbReference type="SAM" id="Phobius"/>
    </source>
</evidence>
<comment type="subcellular location">
    <subcellularLocation>
        <location evidence="1">Cell membrane</location>
        <topology evidence="1">Multi-pass membrane protein</topology>
    </subcellularLocation>
</comment>
<feature type="transmembrane region" description="Helical" evidence="7">
    <location>
        <begin position="718"/>
        <end position="742"/>
    </location>
</feature>
<evidence type="ECO:0000313" key="12">
    <source>
        <dbReference type="Proteomes" id="UP000683429"/>
    </source>
</evidence>
<evidence type="ECO:0000313" key="11">
    <source>
        <dbReference type="Proteomes" id="UP000198809"/>
    </source>
</evidence>
<dbReference type="OrthoDB" id="1694171at2"/>
<name>A0A1H8M8Y3_9BACL</name>
<feature type="transmembrane region" description="Helical" evidence="7">
    <location>
        <begin position="26"/>
        <end position="49"/>
    </location>
</feature>
<feature type="domain" description="ABC3 transporter permease C-terminal" evidence="8">
    <location>
        <begin position="272"/>
        <end position="393"/>
    </location>
</feature>
<dbReference type="Proteomes" id="UP000683429">
    <property type="component" value="Chromosome"/>
</dbReference>
<dbReference type="STRING" id="1333845.SAMN04487895_105129"/>
<evidence type="ECO:0000313" key="10">
    <source>
        <dbReference type="EMBL" id="SEO13799.1"/>
    </source>
</evidence>
<keyword evidence="4 7" id="KW-1133">Transmembrane helix</keyword>
<dbReference type="EMBL" id="FODH01000005">
    <property type="protein sequence ID" value="SEO13799.1"/>
    <property type="molecule type" value="Genomic_DNA"/>
</dbReference>
<accession>A0A1H8M8Y3</accession>
<feature type="transmembrane region" description="Helical" evidence="7">
    <location>
        <begin position="434"/>
        <end position="455"/>
    </location>
</feature>
<dbReference type="GO" id="GO:0022857">
    <property type="term" value="F:transmembrane transporter activity"/>
    <property type="evidence" value="ECO:0007669"/>
    <property type="project" value="TreeGrafter"/>
</dbReference>
<reference evidence="10 11" key="1">
    <citation type="submission" date="2016-10" db="EMBL/GenBank/DDBJ databases">
        <authorList>
            <person name="de Groot N.N."/>
        </authorList>
    </citation>
    <scope>NUCLEOTIDE SEQUENCE [LARGE SCALE GENOMIC DNA]</scope>
    <source>
        <strain evidence="10 11">CGMCC 1.10238</strain>
    </source>
</reference>
<protein>
    <submittedName>
        <fullName evidence="9">FtsX-like permease family protein</fullName>
    </submittedName>
    <submittedName>
        <fullName evidence="10">Putative ABC transport system permease protein</fullName>
    </submittedName>
</protein>
<reference evidence="9 12" key="2">
    <citation type="submission" date="2021-06" db="EMBL/GenBank/DDBJ databases">
        <title>Whole genome sequence of Paenibacillus sophorae DSM23020 for comparative genomics.</title>
        <authorList>
            <person name="Kim M.-J."/>
            <person name="Lee G."/>
            <person name="Shin J.-H."/>
        </authorList>
    </citation>
    <scope>NUCLEOTIDE SEQUENCE [LARGE SCALE GENOMIC DNA]</scope>
    <source>
        <strain evidence="9 12">DSM 23020</strain>
    </source>
</reference>
<keyword evidence="12" id="KW-1185">Reference proteome</keyword>
<keyword evidence="5 7" id="KW-0472">Membrane</keyword>
<evidence type="ECO:0000256" key="6">
    <source>
        <dbReference type="ARBA" id="ARBA00038076"/>
    </source>
</evidence>
<dbReference type="PANTHER" id="PTHR30572:SF4">
    <property type="entry name" value="ABC TRANSPORTER PERMEASE YTRF"/>
    <property type="match status" value="1"/>
</dbReference>
<dbReference type="Pfam" id="PF02687">
    <property type="entry name" value="FtsX"/>
    <property type="match status" value="2"/>
</dbReference>
<feature type="transmembrane region" description="Helical" evidence="7">
    <location>
        <begin position="763"/>
        <end position="786"/>
    </location>
</feature>
<evidence type="ECO:0000256" key="1">
    <source>
        <dbReference type="ARBA" id="ARBA00004651"/>
    </source>
</evidence>
<dbReference type="EMBL" id="CP076607">
    <property type="protein sequence ID" value="QWU17719.1"/>
    <property type="molecule type" value="Genomic_DNA"/>
</dbReference>
<feature type="transmembrane region" description="Helical" evidence="7">
    <location>
        <begin position="806"/>
        <end position="824"/>
    </location>
</feature>
<evidence type="ECO:0000256" key="5">
    <source>
        <dbReference type="ARBA" id="ARBA00023136"/>
    </source>
</evidence>
<gene>
    <name evidence="9" type="ORF">KP014_11630</name>
    <name evidence="10" type="ORF">SAMN04487895_105129</name>
</gene>
<evidence type="ECO:0000256" key="3">
    <source>
        <dbReference type="ARBA" id="ARBA00022692"/>
    </source>
</evidence>
<dbReference type="InterPro" id="IPR050250">
    <property type="entry name" value="Macrolide_Exporter_MacB"/>
</dbReference>
<evidence type="ECO:0000256" key="2">
    <source>
        <dbReference type="ARBA" id="ARBA00022475"/>
    </source>
</evidence>
<evidence type="ECO:0000256" key="4">
    <source>
        <dbReference type="ARBA" id="ARBA00022989"/>
    </source>
</evidence>
<dbReference type="InterPro" id="IPR003838">
    <property type="entry name" value="ABC3_permease_C"/>
</dbReference>